<dbReference type="GO" id="GO:0005737">
    <property type="term" value="C:cytoplasm"/>
    <property type="evidence" value="ECO:0007669"/>
    <property type="project" value="TreeGrafter"/>
</dbReference>
<dbReference type="GO" id="GO:0072583">
    <property type="term" value="P:clathrin-dependent endocytosis"/>
    <property type="evidence" value="ECO:0007669"/>
    <property type="project" value="TreeGrafter"/>
</dbReference>
<reference evidence="3 4" key="1">
    <citation type="submission" date="2020-08" db="EMBL/GenBank/DDBJ databases">
        <title>Plant Genome Project.</title>
        <authorList>
            <person name="Zhang R.-G."/>
        </authorList>
    </citation>
    <scope>NUCLEOTIDE SEQUENCE [LARGE SCALE GENOMIC DNA]</scope>
    <source>
        <strain evidence="3">WSP0</strain>
        <tissue evidence="3">Leaf</tissue>
    </source>
</reference>
<evidence type="ECO:0000256" key="2">
    <source>
        <dbReference type="SAM" id="MobiDB-lite"/>
    </source>
</evidence>
<feature type="coiled-coil region" evidence="1">
    <location>
        <begin position="506"/>
        <end position="533"/>
    </location>
</feature>
<feature type="region of interest" description="Disordered" evidence="2">
    <location>
        <begin position="1"/>
        <end position="22"/>
    </location>
</feature>
<gene>
    <name evidence="3" type="ORF">RHGRI_016050</name>
</gene>
<evidence type="ECO:0008006" key="5">
    <source>
        <dbReference type="Google" id="ProtNLM"/>
    </source>
</evidence>
<feature type="compositionally biased region" description="Acidic residues" evidence="2">
    <location>
        <begin position="962"/>
        <end position="976"/>
    </location>
</feature>
<feature type="region of interest" description="Disordered" evidence="2">
    <location>
        <begin position="886"/>
        <end position="941"/>
    </location>
</feature>
<proteinExistence type="predicted"/>
<dbReference type="SUPFAM" id="SSF46565">
    <property type="entry name" value="Chaperone J-domain"/>
    <property type="match status" value="1"/>
</dbReference>
<feature type="region of interest" description="Disordered" evidence="2">
    <location>
        <begin position="1195"/>
        <end position="1214"/>
    </location>
</feature>
<protein>
    <recommendedName>
        <fullName evidence="5">Auxilin-like protein 1</fullName>
    </recommendedName>
</protein>
<evidence type="ECO:0000313" key="3">
    <source>
        <dbReference type="EMBL" id="KAG5543169.1"/>
    </source>
</evidence>
<organism evidence="3 4">
    <name type="scientific">Rhododendron griersonianum</name>
    <dbReference type="NCBI Taxonomy" id="479676"/>
    <lineage>
        <taxon>Eukaryota</taxon>
        <taxon>Viridiplantae</taxon>
        <taxon>Streptophyta</taxon>
        <taxon>Embryophyta</taxon>
        <taxon>Tracheophyta</taxon>
        <taxon>Spermatophyta</taxon>
        <taxon>Magnoliopsida</taxon>
        <taxon>eudicotyledons</taxon>
        <taxon>Gunneridae</taxon>
        <taxon>Pentapetalae</taxon>
        <taxon>asterids</taxon>
        <taxon>Ericales</taxon>
        <taxon>Ericaceae</taxon>
        <taxon>Ericoideae</taxon>
        <taxon>Rhodoreae</taxon>
        <taxon>Rhododendron</taxon>
    </lineage>
</organism>
<feature type="region of interest" description="Disordered" evidence="2">
    <location>
        <begin position="547"/>
        <end position="620"/>
    </location>
</feature>
<evidence type="ECO:0000256" key="1">
    <source>
        <dbReference type="SAM" id="Coils"/>
    </source>
</evidence>
<feature type="compositionally biased region" description="Basic and acidic residues" evidence="2">
    <location>
        <begin position="1023"/>
        <end position="1053"/>
    </location>
</feature>
<feature type="compositionally biased region" description="Basic and acidic residues" evidence="2">
    <location>
        <begin position="578"/>
        <end position="594"/>
    </location>
</feature>
<feature type="compositionally biased region" description="Basic and acidic residues" evidence="2">
    <location>
        <begin position="1457"/>
        <end position="1468"/>
    </location>
</feature>
<feature type="compositionally biased region" description="Basic and acidic residues" evidence="2">
    <location>
        <begin position="1205"/>
        <end position="1214"/>
    </location>
</feature>
<feature type="region of interest" description="Disordered" evidence="2">
    <location>
        <begin position="354"/>
        <end position="377"/>
    </location>
</feature>
<feature type="compositionally biased region" description="Basic and acidic residues" evidence="2">
    <location>
        <begin position="930"/>
        <end position="941"/>
    </location>
</feature>
<feature type="compositionally biased region" description="Basic and acidic residues" evidence="2">
    <location>
        <begin position="611"/>
        <end position="620"/>
    </location>
</feature>
<feature type="compositionally biased region" description="Basic and acidic residues" evidence="2">
    <location>
        <begin position="886"/>
        <end position="912"/>
    </location>
</feature>
<feature type="compositionally biased region" description="Basic and acidic residues" evidence="2">
    <location>
        <begin position="365"/>
        <end position="377"/>
    </location>
</feature>
<feature type="compositionally biased region" description="Basic and acidic residues" evidence="2">
    <location>
        <begin position="1290"/>
        <end position="1301"/>
    </location>
</feature>
<dbReference type="Proteomes" id="UP000823749">
    <property type="component" value="Chromosome 6"/>
</dbReference>
<dbReference type="PANTHER" id="PTHR23172">
    <property type="entry name" value="AUXILIN/CYCLIN G-ASSOCIATED KINASE-RELATED"/>
    <property type="match status" value="1"/>
</dbReference>
<dbReference type="GO" id="GO:0072318">
    <property type="term" value="P:clathrin coat disassembly"/>
    <property type="evidence" value="ECO:0007669"/>
    <property type="project" value="TreeGrafter"/>
</dbReference>
<feature type="region of interest" description="Disordered" evidence="2">
    <location>
        <begin position="1014"/>
        <end position="1063"/>
    </location>
</feature>
<keyword evidence="4" id="KW-1185">Reference proteome</keyword>
<name>A0AAV6JTE3_9ERIC</name>
<feature type="region of interest" description="Disordered" evidence="2">
    <location>
        <begin position="1280"/>
        <end position="1301"/>
    </location>
</feature>
<evidence type="ECO:0000313" key="4">
    <source>
        <dbReference type="Proteomes" id="UP000823749"/>
    </source>
</evidence>
<feature type="region of interest" description="Disordered" evidence="2">
    <location>
        <begin position="1440"/>
        <end position="1468"/>
    </location>
</feature>
<comment type="caution">
    <text evidence="3">The sequence shown here is derived from an EMBL/GenBank/DDBJ whole genome shotgun (WGS) entry which is preliminary data.</text>
</comment>
<feature type="compositionally biased region" description="Basic and acidic residues" evidence="2">
    <location>
        <begin position="555"/>
        <end position="564"/>
    </location>
</feature>
<dbReference type="PANTHER" id="PTHR23172:SF70">
    <property type="entry name" value="DNAJ DOMAIN, CHAPERONE J-DOMAIN SUPERFAMILY"/>
    <property type="match status" value="1"/>
</dbReference>
<feature type="region of interest" description="Disordered" evidence="2">
    <location>
        <begin position="747"/>
        <end position="768"/>
    </location>
</feature>
<dbReference type="Gene3D" id="1.10.287.110">
    <property type="entry name" value="DnaJ domain"/>
    <property type="match status" value="1"/>
</dbReference>
<feature type="region of interest" description="Disordered" evidence="2">
    <location>
        <begin position="260"/>
        <end position="315"/>
    </location>
</feature>
<dbReference type="GO" id="GO:0031982">
    <property type="term" value="C:vesicle"/>
    <property type="evidence" value="ECO:0007669"/>
    <property type="project" value="TreeGrafter"/>
</dbReference>
<feature type="region of interest" description="Disordered" evidence="2">
    <location>
        <begin position="960"/>
        <end position="1002"/>
    </location>
</feature>
<sequence>MESLSRQLHSKKLPSANNTGSAAGYDARNGYDGVFAGGGGAQRFGGAQSRHASRIEDYGEIFGGSRGSSIPILDVSALGEGRVSASKLDYSAIFGGFRDGGDLGASCEEMFAKPNGARNFSTGARAPAKKVSHSGGTDHLDCYRDEAFQNEAPNQSSAGVKQFNMSYQKSSQKSNNGKNGTTRITQLRAVPGFTCFIEENPPLQKKEGDKYGPPTKVDVTSPTKIYSNAAYSHSSDATGIFESQSSKYKLYSSSVDKSFGANEPKTHSSKMSSPSGVSANLTSNKSVPTRSIDLNSKVPKSDASQAGPGYCSPSFSDEELDVNSAAAASAAALRKALETAQASIRIAKEFMERKKDGTQRFSKPSSKDGLDTNNRRDDKFAVGETRFREKNAKEMSEFDDIVFQVFSKSEREKARRSGKVAPDIKQAEEISLIKEVARDTNGKKFVSAEACGAVRQISGMATRGECRTAPLSCEHAGGRNSIIEAVDTHECWRKEMETEKEILEQLDGSGKKVDEEARELEDLEVKLNTIKETRVLDQHGDRLDAVQGVQEQEDNDKPGVARVDEETEEEEKASNAPEKCENEFGEFLEPKENEEFQSMGDRESDDEEGLDEGRECMENEKNLEDIFVDVQDEKWEEFFDLKENEDFESQGVTADNNEERLDEAQGCMENERKLEEIIGEEQNEKLLEEFLDVKENEEFQSQGVKANTNEGLDEAQVCMGNERKCEDTFGEEQNEKKLEEFMDLKEDEEFESQPQGVKANDNEVGLDEPLRCMENERKLEDIFEEEQNEIQLEEFLDLKENEEFDSQGVKVNNNEEGQDEAQGCMENEKKLKDVLDEEQNKKLLNDIHEEESRHGLRKSCEQNKFDEGLEASGLWGGYEEAFEVESIEKKQHDAHEGNDNERTSDKSHDLDISNKSFNDILVDEDEDTESIQRETEGNETMEVYKEAVEETMNLDATIDACNDGEECEEKQEDDSDLGGMDILVDEKEDTESIQRETEGNETMEVYQEAVEETMNLDAPVNDCKSEAGESEEVHRDIKDDYDLSFEDNDRMSDVTESSGEFALDENVLEATEMEYEVGEKESCNSGGLVGDATEHIEIENKTKDGSEALLFNHRPENIGLTDMSYGAKQTDQNEKESELNTSLGSGIKILACDSSVEGEKEVDEKLVFDPEEVKSTFDTAHVRRVRKQWFETGKKLEPSQPPSVFEREDKTTGIDEDIKTDPIIDEVTKNNLDTAHERRVRKQWFETGRKTETSQPPSIYRGEEKTIRIDEEIKTNPITDKNVDNLAKTHTVEEKETKEVERKEVKKDYLRKVDEANKREREREKDRMAVERAIREVRERAFAEARERAERTAVEKATAEVRKRVMVEAREKAEKASVATKSSAEKASMEAKLRAERAAVERATVEARERALEKALSQKATSGVREQAERYVAEKVSGAFRESGMRQSSSSSSGTQKLDESVGESAERCKARLERNQRTMERAAKALAEKNRRDLLAQKEQAERNRFAETLDAEVKRWSSGKEGNLRALLSTLQYVLGPNSGWQSVSLTEIVTTSAVKKAYRRATLHVHPDKLQQRGATIQQKYICEKVFDLLKVLLGTGSTQKKGDNILEGELAAVHFSVI</sequence>
<dbReference type="InterPro" id="IPR036869">
    <property type="entry name" value="J_dom_sf"/>
</dbReference>
<feature type="compositionally biased region" description="Polar residues" evidence="2">
    <location>
        <begin position="269"/>
        <end position="294"/>
    </location>
</feature>
<dbReference type="GO" id="GO:0030276">
    <property type="term" value="F:clathrin binding"/>
    <property type="evidence" value="ECO:0007669"/>
    <property type="project" value="TreeGrafter"/>
</dbReference>
<accession>A0AAV6JTE3</accession>
<keyword evidence="1" id="KW-0175">Coiled coil</keyword>
<dbReference type="EMBL" id="JACTNZ010000006">
    <property type="protein sequence ID" value="KAG5543169.1"/>
    <property type="molecule type" value="Genomic_DNA"/>
</dbReference>